<organism evidence="2 3">
    <name type="scientific">Ataeniobius toweri</name>
    <dbReference type="NCBI Taxonomy" id="208326"/>
    <lineage>
        <taxon>Eukaryota</taxon>
        <taxon>Metazoa</taxon>
        <taxon>Chordata</taxon>
        <taxon>Craniata</taxon>
        <taxon>Vertebrata</taxon>
        <taxon>Euteleostomi</taxon>
        <taxon>Actinopterygii</taxon>
        <taxon>Neopterygii</taxon>
        <taxon>Teleostei</taxon>
        <taxon>Neoteleostei</taxon>
        <taxon>Acanthomorphata</taxon>
        <taxon>Ovalentaria</taxon>
        <taxon>Atherinomorphae</taxon>
        <taxon>Cyprinodontiformes</taxon>
        <taxon>Goodeidae</taxon>
        <taxon>Ataeniobius</taxon>
    </lineage>
</organism>
<evidence type="ECO:0000313" key="3">
    <source>
        <dbReference type="Proteomes" id="UP001345963"/>
    </source>
</evidence>
<reference evidence="2 3" key="1">
    <citation type="submission" date="2021-07" db="EMBL/GenBank/DDBJ databases">
        <authorList>
            <person name="Palmer J.M."/>
        </authorList>
    </citation>
    <scope>NUCLEOTIDE SEQUENCE [LARGE SCALE GENOMIC DNA]</scope>
    <source>
        <strain evidence="2 3">AT_MEX2019</strain>
        <tissue evidence="2">Muscle</tissue>
    </source>
</reference>
<feature type="compositionally biased region" description="Low complexity" evidence="1">
    <location>
        <begin position="25"/>
        <end position="37"/>
    </location>
</feature>
<gene>
    <name evidence="2" type="ORF">ATANTOWER_025624</name>
</gene>
<sequence>MMSDYGSNALSGPAHLPDAGHRPHSSSPTRRSLRLGSCHVPPSPTSQFQEAGICLGSDLDATQLAQLTALLPCPGSSSPPPPPVGLRKPAHPPAKHRQGNSTSL</sequence>
<evidence type="ECO:0000256" key="1">
    <source>
        <dbReference type="SAM" id="MobiDB-lite"/>
    </source>
</evidence>
<feature type="compositionally biased region" description="Basic residues" evidence="1">
    <location>
        <begin position="88"/>
        <end position="98"/>
    </location>
</feature>
<feature type="compositionally biased region" description="Polar residues" evidence="1">
    <location>
        <begin position="1"/>
        <end position="10"/>
    </location>
</feature>
<keyword evidence="3" id="KW-1185">Reference proteome</keyword>
<protein>
    <submittedName>
        <fullName evidence="2">Uncharacterized protein</fullName>
    </submittedName>
</protein>
<feature type="region of interest" description="Disordered" evidence="1">
    <location>
        <begin position="72"/>
        <end position="104"/>
    </location>
</feature>
<dbReference type="EMBL" id="JAHUTI010084633">
    <property type="protein sequence ID" value="MED6259580.1"/>
    <property type="molecule type" value="Genomic_DNA"/>
</dbReference>
<proteinExistence type="predicted"/>
<dbReference type="Proteomes" id="UP001345963">
    <property type="component" value="Unassembled WGS sequence"/>
</dbReference>
<comment type="caution">
    <text evidence="2">The sequence shown here is derived from an EMBL/GenBank/DDBJ whole genome shotgun (WGS) entry which is preliminary data.</text>
</comment>
<feature type="region of interest" description="Disordered" evidence="1">
    <location>
        <begin position="1"/>
        <end position="49"/>
    </location>
</feature>
<name>A0ABU7CBD9_9TELE</name>
<evidence type="ECO:0000313" key="2">
    <source>
        <dbReference type="EMBL" id="MED6259580.1"/>
    </source>
</evidence>
<accession>A0ABU7CBD9</accession>